<gene>
    <name evidence="1" type="ORF">SAMN05216252_121105</name>
</gene>
<dbReference type="Proteomes" id="UP000198280">
    <property type="component" value="Unassembled WGS sequence"/>
</dbReference>
<name>A0A239LUZ5_9ACTN</name>
<sequence length="85" mass="9231">MGRVLAGIRDELAHRAVQLDAVYPSRGPEGVPHKKVGAALRALDEARSALEALLSREHPEAAETTVYYPYPEDRSVVIAPDRPAS</sequence>
<dbReference type="EMBL" id="FZOF01000021">
    <property type="protein sequence ID" value="SNT34185.1"/>
    <property type="molecule type" value="Genomic_DNA"/>
</dbReference>
<protein>
    <submittedName>
        <fullName evidence="1">Uncharacterized protein</fullName>
    </submittedName>
</protein>
<evidence type="ECO:0000313" key="1">
    <source>
        <dbReference type="EMBL" id="SNT34185.1"/>
    </source>
</evidence>
<dbReference type="OrthoDB" id="4324520at2"/>
<keyword evidence="2" id="KW-1185">Reference proteome</keyword>
<reference evidence="1 2" key="1">
    <citation type="submission" date="2017-06" db="EMBL/GenBank/DDBJ databases">
        <authorList>
            <person name="Kim H.J."/>
            <person name="Triplett B.A."/>
        </authorList>
    </citation>
    <scope>NUCLEOTIDE SEQUENCE [LARGE SCALE GENOMIC DNA]</scope>
    <source>
        <strain evidence="1 2">CGMCC 4.1858</strain>
    </source>
</reference>
<dbReference type="AlphaFoldDB" id="A0A239LUZ5"/>
<proteinExistence type="predicted"/>
<organism evidence="1 2">
    <name type="scientific">Actinacidiphila glaucinigra</name>
    <dbReference type="NCBI Taxonomy" id="235986"/>
    <lineage>
        <taxon>Bacteria</taxon>
        <taxon>Bacillati</taxon>
        <taxon>Actinomycetota</taxon>
        <taxon>Actinomycetes</taxon>
        <taxon>Kitasatosporales</taxon>
        <taxon>Streptomycetaceae</taxon>
        <taxon>Actinacidiphila</taxon>
    </lineage>
</organism>
<evidence type="ECO:0000313" key="2">
    <source>
        <dbReference type="Proteomes" id="UP000198280"/>
    </source>
</evidence>
<accession>A0A239LUZ5</accession>
<dbReference type="RefSeq" id="WP_089227215.1">
    <property type="nucleotide sequence ID" value="NZ_FZOF01000021.1"/>
</dbReference>